<dbReference type="InterPro" id="IPR052918">
    <property type="entry name" value="Motility_Chemotaxis_Reg"/>
</dbReference>
<evidence type="ECO:0000259" key="2">
    <source>
        <dbReference type="Pfam" id="PF18962"/>
    </source>
</evidence>
<comment type="caution">
    <text evidence="3">The sequence shown here is derived from an EMBL/GenBank/DDBJ whole genome shotgun (WGS) entry which is preliminary data.</text>
</comment>
<dbReference type="PANTHER" id="PTHR35580">
    <property type="entry name" value="CELL SURFACE GLYCOPROTEIN (S-LAYER PROTEIN)-LIKE PROTEIN"/>
    <property type="match status" value="1"/>
</dbReference>
<feature type="domain" description="Secretion system C-terminal sorting" evidence="2">
    <location>
        <begin position="497"/>
        <end position="566"/>
    </location>
</feature>
<evidence type="ECO:0000313" key="3">
    <source>
        <dbReference type="EMBL" id="GAA4393769.1"/>
    </source>
</evidence>
<dbReference type="EMBL" id="BAABHA010000015">
    <property type="protein sequence ID" value="GAA4393769.1"/>
    <property type="molecule type" value="Genomic_DNA"/>
</dbReference>
<reference evidence="4" key="1">
    <citation type="journal article" date="2019" name="Int. J. Syst. Evol. Microbiol.">
        <title>The Global Catalogue of Microorganisms (GCM) 10K type strain sequencing project: providing services to taxonomists for standard genome sequencing and annotation.</title>
        <authorList>
            <consortium name="The Broad Institute Genomics Platform"/>
            <consortium name="The Broad Institute Genome Sequencing Center for Infectious Disease"/>
            <person name="Wu L."/>
            <person name="Ma J."/>
        </authorList>
    </citation>
    <scope>NUCLEOTIDE SEQUENCE [LARGE SCALE GENOMIC DNA]</scope>
    <source>
        <strain evidence="4">JCM 17924</strain>
    </source>
</reference>
<name>A0ABP8JNU9_9BACT</name>
<sequence>MLFELLPLSFAAVYFDTYRKACAGLVLFMALVAPNASAQAPNWQMATAISQTSGSRAEVRATASDAGGHVYVVGNFSGTITLGSVSLTSAGGNDLFVAKWSVGTGSYVWAQRAGGTGYDEATGVAANSTGIYISGYFGQSPAVFGTTVLSNNSIYSDAFITKLTDSGTSSSFVWARAMGGAGVDVANGVAVEGANVYVTGSFTSPNFNFGGITLTNANAGLSDAFIGKFTDTGNYVWALRGGGDNEDAANAVGVSGAKVYLAGSFYSPTASFGSTTLVNTGSNGFDAFVVQLTDTGIGVTPTWARALGGSSSDEAKALTMLGTDVCVTGFFFGSANFGSTTLTSAGNYDAFLARINDAGTVSWAERGGGVGSDQGLALAAYGTNLYVTGFFQGTANFGSTLLVNAGGTDVFVAKIVSIGATNSFSWAQRAGGPSFDYSNAIAVNGNNVYVGGSIAPPAEFGPITLTGPPVSVLGFLASVTDVTLSHRPLLALQGVGLYPNPAHKNVTLHIPNTPSVQQATITLYNSLGRAVYRQQLPLSLAGTAEVPLPSLPAGLYRLHVQAGEQLANRALMIR</sequence>
<dbReference type="Proteomes" id="UP001500454">
    <property type="component" value="Unassembled WGS sequence"/>
</dbReference>
<accession>A0ABP8JNU9</accession>
<dbReference type="NCBIfam" id="TIGR04183">
    <property type="entry name" value="Por_Secre_tail"/>
    <property type="match status" value="1"/>
</dbReference>
<evidence type="ECO:0000256" key="1">
    <source>
        <dbReference type="SAM" id="SignalP"/>
    </source>
</evidence>
<dbReference type="PANTHER" id="PTHR35580:SF1">
    <property type="entry name" value="PHYTASE-LIKE DOMAIN-CONTAINING PROTEIN"/>
    <property type="match status" value="1"/>
</dbReference>
<proteinExistence type="predicted"/>
<dbReference type="RefSeq" id="WP_345228080.1">
    <property type="nucleotide sequence ID" value="NZ_BAABHA010000015.1"/>
</dbReference>
<dbReference type="Pfam" id="PF18962">
    <property type="entry name" value="Por_Secre_tail"/>
    <property type="match status" value="1"/>
</dbReference>
<evidence type="ECO:0000313" key="4">
    <source>
        <dbReference type="Proteomes" id="UP001500454"/>
    </source>
</evidence>
<keyword evidence="1" id="KW-0732">Signal</keyword>
<feature type="chain" id="PRO_5047319628" description="Secretion system C-terminal sorting domain-containing protein" evidence="1">
    <location>
        <begin position="39"/>
        <end position="574"/>
    </location>
</feature>
<feature type="signal peptide" evidence="1">
    <location>
        <begin position="1"/>
        <end position="38"/>
    </location>
</feature>
<dbReference type="InterPro" id="IPR026444">
    <property type="entry name" value="Secre_tail"/>
</dbReference>
<gene>
    <name evidence="3" type="ORF">GCM10023186_45680</name>
</gene>
<organism evidence="3 4">
    <name type="scientific">Hymenobacter koreensis</name>
    <dbReference type="NCBI Taxonomy" id="1084523"/>
    <lineage>
        <taxon>Bacteria</taxon>
        <taxon>Pseudomonadati</taxon>
        <taxon>Bacteroidota</taxon>
        <taxon>Cytophagia</taxon>
        <taxon>Cytophagales</taxon>
        <taxon>Hymenobacteraceae</taxon>
        <taxon>Hymenobacter</taxon>
    </lineage>
</organism>
<keyword evidence="4" id="KW-1185">Reference proteome</keyword>
<protein>
    <recommendedName>
        <fullName evidence="2">Secretion system C-terminal sorting domain-containing protein</fullName>
    </recommendedName>
</protein>